<keyword evidence="3 4" id="KW-0234">DNA repair</keyword>
<dbReference type="GO" id="GO:0005524">
    <property type="term" value="F:ATP binding"/>
    <property type="evidence" value="ECO:0007669"/>
    <property type="project" value="InterPro"/>
</dbReference>
<dbReference type="PATRIC" id="fig|1069640.6.peg.988"/>
<comment type="function">
    <text evidence="4">This protein is involved in the repair of mismatches in DNA. It is required for dam-dependent methyl-directed DNA mismatch repair. May act as a 'molecular matchmaker', a protein that promotes the formation of a stable complex between two or more DNA-binding proteins in an ATP-dependent manner without itself being part of a final effector complex.</text>
</comment>
<dbReference type="AlphaFoldDB" id="A0A0E3UUZ9"/>
<reference evidence="7 8" key="1">
    <citation type="journal article" date="2012" name="BMC Genomics">
        <title>Genomic sequence analysis and characterization of Sneathia amnii sp. nov.</title>
        <authorList>
            <consortium name="Vaginal Microbiome Consortium (additional members)"/>
            <person name="Harwich M.D.Jr."/>
            <person name="Serrano M.G."/>
            <person name="Fettweis J.M."/>
            <person name="Alves J.M."/>
            <person name="Reimers M.A."/>
            <person name="Buck G.A."/>
            <person name="Jefferson K.K."/>
        </authorList>
    </citation>
    <scope>NUCLEOTIDE SEQUENCE [LARGE SCALE GENOMIC DNA]</scope>
    <source>
        <strain evidence="7 8">SN35</strain>
    </source>
</reference>
<dbReference type="Gene3D" id="3.30.565.10">
    <property type="entry name" value="Histidine kinase-like ATPase, C-terminal domain"/>
    <property type="match status" value="1"/>
</dbReference>
<dbReference type="KEGG" id="sns:VC03_05000"/>
<evidence type="ECO:0000256" key="1">
    <source>
        <dbReference type="ARBA" id="ARBA00006082"/>
    </source>
</evidence>
<dbReference type="HAMAP" id="MF_00149">
    <property type="entry name" value="DNA_mis_repair"/>
    <property type="match status" value="1"/>
</dbReference>
<dbReference type="PANTHER" id="PTHR10073">
    <property type="entry name" value="DNA MISMATCH REPAIR PROTEIN MLH, PMS, MUTL"/>
    <property type="match status" value="1"/>
</dbReference>
<dbReference type="SUPFAM" id="SSF54211">
    <property type="entry name" value="Ribosomal protein S5 domain 2-like"/>
    <property type="match status" value="1"/>
</dbReference>
<feature type="domain" description="MutL C-terminal dimerisation" evidence="5">
    <location>
        <begin position="364"/>
        <end position="504"/>
    </location>
</feature>
<dbReference type="FunFam" id="3.30.565.10:FF:000003">
    <property type="entry name" value="DNA mismatch repair endonuclease MutL"/>
    <property type="match status" value="1"/>
</dbReference>
<keyword evidence="8" id="KW-1185">Reference proteome</keyword>
<sequence>MGIIKILDENVSNIIAAGEVVENPASMLKELYENSVDAKSSSIEISMKSDLSYFKIVDDGIGMKKEDVYLCIQRHATSKLQKKEDIFNLKTFGFRGEALASISSVSKLCISSKTDTDKLGTKITVYGGNIINDTSVAMKTGCIIEIRDLFYNTPARKKFLRKEKTEISAIKDILVKLALSNPIIKTKLIIDSKVIFSTSGTNMDNTIIELLGKNIFKNLKKFKYGYLGNQEIYRGTKNYIYTYINNRYCKSNIIERAVIDGYYTKLMKHKYPFALILYDIDPTQIDVNVHPSKKIIKFSDDKIVYKQIRTSIEEFFYEDDRKTYTPVIHEQKEVSINENVSTTQQELFTYDAHDDVVEKNNYDILAQVFDTYIIVKNKDSLDFYDQHAMHERITYEALKDKYYNQQMAKKQLLIPEVIELSLTEKNVLLANIKIFEDFKFELDEISETEIIIRAVPDFELRNSNERIIKGIIECLMENKTVTDIREKVIISMACRTSIMAGQKLSYNQMTELVNKLHEINKFNCPHGRPVISTVTKNQLDKLSKRKI</sequence>
<evidence type="ECO:0000256" key="2">
    <source>
        <dbReference type="ARBA" id="ARBA00022763"/>
    </source>
</evidence>
<gene>
    <name evidence="4" type="primary">mutL</name>
    <name evidence="7" type="ORF">VC03_05000</name>
</gene>
<dbReference type="Pfam" id="PF01119">
    <property type="entry name" value="DNA_mis_repair"/>
    <property type="match status" value="1"/>
</dbReference>
<feature type="domain" description="DNA mismatch repair protein S5" evidence="6">
    <location>
        <begin position="207"/>
        <end position="317"/>
    </location>
</feature>
<evidence type="ECO:0000256" key="3">
    <source>
        <dbReference type="ARBA" id="ARBA00023204"/>
    </source>
</evidence>
<dbReference type="InterPro" id="IPR042120">
    <property type="entry name" value="MutL_C_dimsub"/>
</dbReference>
<dbReference type="OrthoDB" id="9763467at2"/>
<evidence type="ECO:0000313" key="7">
    <source>
        <dbReference type="EMBL" id="AKC95838.1"/>
    </source>
</evidence>
<dbReference type="PROSITE" id="PS00058">
    <property type="entry name" value="DNA_MISMATCH_REPAIR_1"/>
    <property type="match status" value="1"/>
</dbReference>
<dbReference type="InterPro" id="IPR042121">
    <property type="entry name" value="MutL_C_regsub"/>
</dbReference>
<dbReference type="Gene3D" id="3.30.1370.100">
    <property type="entry name" value="MutL, C-terminal domain, regulatory subdomain"/>
    <property type="match status" value="1"/>
</dbReference>
<proteinExistence type="inferred from homology"/>
<dbReference type="InterPro" id="IPR037198">
    <property type="entry name" value="MutL_C_sf"/>
</dbReference>
<dbReference type="GO" id="GO:0006298">
    <property type="term" value="P:mismatch repair"/>
    <property type="evidence" value="ECO:0007669"/>
    <property type="project" value="UniProtKB-UniRule"/>
</dbReference>
<dbReference type="SMART" id="SM01340">
    <property type="entry name" value="DNA_mis_repair"/>
    <property type="match status" value="1"/>
</dbReference>
<name>A0A0E3UUZ9_9FUSO</name>
<dbReference type="GO" id="GO:0016887">
    <property type="term" value="F:ATP hydrolysis activity"/>
    <property type="evidence" value="ECO:0007669"/>
    <property type="project" value="InterPro"/>
</dbReference>
<dbReference type="PANTHER" id="PTHR10073:SF12">
    <property type="entry name" value="DNA MISMATCH REPAIR PROTEIN MLH1"/>
    <property type="match status" value="1"/>
</dbReference>
<dbReference type="SUPFAM" id="SSF55874">
    <property type="entry name" value="ATPase domain of HSP90 chaperone/DNA topoisomerase II/histidine kinase"/>
    <property type="match status" value="1"/>
</dbReference>
<keyword evidence="2 4" id="KW-0227">DNA damage</keyword>
<dbReference type="RefSeq" id="WP_046328942.1">
    <property type="nucleotide sequence ID" value="NZ_CP011280.1"/>
</dbReference>
<dbReference type="InterPro" id="IPR002099">
    <property type="entry name" value="MutL/Mlh/PMS"/>
</dbReference>
<dbReference type="GO" id="GO:0140664">
    <property type="term" value="F:ATP-dependent DNA damage sensor activity"/>
    <property type="evidence" value="ECO:0007669"/>
    <property type="project" value="InterPro"/>
</dbReference>
<accession>A0A0E3UUZ9</accession>
<dbReference type="Gene3D" id="3.30.1540.20">
    <property type="entry name" value="MutL, C-terminal domain, dimerisation subdomain"/>
    <property type="match status" value="1"/>
</dbReference>
<dbReference type="InterPro" id="IPR036890">
    <property type="entry name" value="HATPase_C_sf"/>
</dbReference>
<comment type="similarity">
    <text evidence="1 4">Belongs to the DNA mismatch repair MutL/HexB family.</text>
</comment>
<dbReference type="CDD" id="cd00782">
    <property type="entry name" value="MutL_Trans"/>
    <property type="match status" value="1"/>
</dbReference>
<dbReference type="Pfam" id="PF08676">
    <property type="entry name" value="MutL_C"/>
    <property type="match status" value="1"/>
</dbReference>
<evidence type="ECO:0000256" key="4">
    <source>
        <dbReference type="HAMAP-Rule" id="MF_00149"/>
    </source>
</evidence>
<organism evidence="7 8">
    <name type="scientific">Sneathia vaginalis</name>
    <dbReference type="NCBI Taxonomy" id="187101"/>
    <lineage>
        <taxon>Bacteria</taxon>
        <taxon>Fusobacteriati</taxon>
        <taxon>Fusobacteriota</taxon>
        <taxon>Fusobacteriia</taxon>
        <taxon>Fusobacteriales</taxon>
        <taxon>Leptotrichiaceae</taxon>
        <taxon>Sneathia</taxon>
    </lineage>
</organism>
<dbReference type="NCBIfam" id="TIGR00585">
    <property type="entry name" value="mutl"/>
    <property type="match status" value="1"/>
</dbReference>
<dbReference type="GO" id="GO:0032300">
    <property type="term" value="C:mismatch repair complex"/>
    <property type="evidence" value="ECO:0007669"/>
    <property type="project" value="InterPro"/>
</dbReference>
<dbReference type="InterPro" id="IPR013507">
    <property type="entry name" value="DNA_mismatch_S5_2-like"/>
</dbReference>
<dbReference type="InterPro" id="IPR014762">
    <property type="entry name" value="DNA_mismatch_repair_CS"/>
</dbReference>
<dbReference type="SMART" id="SM00853">
    <property type="entry name" value="MutL_C"/>
    <property type="match status" value="1"/>
</dbReference>
<dbReference type="InterPro" id="IPR038973">
    <property type="entry name" value="MutL/Mlh/Pms-like"/>
</dbReference>
<dbReference type="Pfam" id="PF13589">
    <property type="entry name" value="HATPase_c_3"/>
    <property type="match status" value="1"/>
</dbReference>
<dbReference type="Proteomes" id="UP000033103">
    <property type="component" value="Chromosome"/>
</dbReference>
<protein>
    <recommendedName>
        <fullName evidence="4">DNA mismatch repair protein MutL</fullName>
    </recommendedName>
</protein>
<dbReference type="InterPro" id="IPR020568">
    <property type="entry name" value="Ribosomal_Su5_D2-typ_SF"/>
</dbReference>
<dbReference type="SUPFAM" id="SSF118116">
    <property type="entry name" value="DNA mismatch repair protein MutL"/>
    <property type="match status" value="1"/>
</dbReference>
<dbReference type="STRING" id="187101.VC03_05000"/>
<dbReference type="InterPro" id="IPR014790">
    <property type="entry name" value="MutL_C"/>
</dbReference>
<dbReference type="EMBL" id="CP011280">
    <property type="protein sequence ID" value="AKC95838.1"/>
    <property type="molecule type" value="Genomic_DNA"/>
</dbReference>
<dbReference type="HOGENOM" id="CLU_004131_4_1_0"/>
<dbReference type="GO" id="GO:0030983">
    <property type="term" value="F:mismatched DNA binding"/>
    <property type="evidence" value="ECO:0007669"/>
    <property type="project" value="InterPro"/>
</dbReference>
<dbReference type="InterPro" id="IPR014721">
    <property type="entry name" value="Ribsml_uS5_D2-typ_fold_subgr"/>
</dbReference>
<dbReference type="CDD" id="cd16926">
    <property type="entry name" value="HATPase_MutL-MLH-PMS-like"/>
    <property type="match status" value="1"/>
</dbReference>
<evidence type="ECO:0000259" key="6">
    <source>
        <dbReference type="SMART" id="SM01340"/>
    </source>
</evidence>
<evidence type="ECO:0000259" key="5">
    <source>
        <dbReference type="SMART" id="SM00853"/>
    </source>
</evidence>
<evidence type="ECO:0000313" key="8">
    <source>
        <dbReference type="Proteomes" id="UP000033103"/>
    </source>
</evidence>
<dbReference type="InterPro" id="IPR020667">
    <property type="entry name" value="DNA_mismatch_repair_MutL"/>
</dbReference>
<dbReference type="Gene3D" id="3.30.230.10">
    <property type="match status" value="1"/>
</dbReference>